<feature type="transmembrane region" description="Helical" evidence="1">
    <location>
        <begin position="80"/>
        <end position="97"/>
    </location>
</feature>
<organism evidence="2 3">
    <name type="scientific">Lentinula raphanica</name>
    <dbReference type="NCBI Taxonomy" id="153919"/>
    <lineage>
        <taxon>Eukaryota</taxon>
        <taxon>Fungi</taxon>
        <taxon>Dikarya</taxon>
        <taxon>Basidiomycota</taxon>
        <taxon>Agaricomycotina</taxon>
        <taxon>Agaricomycetes</taxon>
        <taxon>Agaricomycetidae</taxon>
        <taxon>Agaricales</taxon>
        <taxon>Marasmiineae</taxon>
        <taxon>Omphalotaceae</taxon>
        <taxon>Lentinula</taxon>
    </lineage>
</organism>
<reference evidence="2" key="1">
    <citation type="submission" date="2022-08" db="EMBL/GenBank/DDBJ databases">
        <authorList>
            <consortium name="DOE Joint Genome Institute"/>
            <person name="Min B."/>
            <person name="Riley R."/>
            <person name="Sierra-Patev S."/>
            <person name="Naranjo-Ortiz M."/>
            <person name="Looney B."/>
            <person name="Konkel Z."/>
            <person name="Slot J.C."/>
            <person name="Sakamoto Y."/>
            <person name="Steenwyk J.L."/>
            <person name="Rokas A."/>
            <person name="Carro J."/>
            <person name="Camarero S."/>
            <person name="Ferreira P."/>
            <person name="Molpeceres G."/>
            <person name="Ruiz-Duenas F.J."/>
            <person name="Serrano A."/>
            <person name="Henrissat B."/>
            <person name="Drula E."/>
            <person name="Hughes K.W."/>
            <person name="Mata J.L."/>
            <person name="Ishikawa N.K."/>
            <person name="Vargas-Isla R."/>
            <person name="Ushijima S."/>
            <person name="Smith C.A."/>
            <person name="Ahrendt S."/>
            <person name="Andreopoulos W."/>
            <person name="He G."/>
            <person name="Labutti K."/>
            <person name="Lipzen A."/>
            <person name="Ng V."/>
            <person name="Sandor L."/>
            <person name="Barry K."/>
            <person name="Martinez A.T."/>
            <person name="Xiao Y."/>
            <person name="Gibbons J.G."/>
            <person name="Terashima K."/>
            <person name="Hibbett D.S."/>
            <person name="Grigoriev I.V."/>
        </authorList>
    </citation>
    <scope>NUCLEOTIDE SEQUENCE</scope>
    <source>
        <strain evidence="2">TFB9207</strain>
    </source>
</reference>
<keyword evidence="1" id="KW-0812">Transmembrane</keyword>
<proteinExistence type="predicted"/>
<dbReference type="AlphaFoldDB" id="A0AA38P3M4"/>
<keyword evidence="3" id="KW-1185">Reference proteome</keyword>
<dbReference type="Proteomes" id="UP001163846">
    <property type="component" value="Unassembled WGS sequence"/>
</dbReference>
<accession>A0AA38P3M4</accession>
<protein>
    <submittedName>
        <fullName evidence="2">Uncharacterized protein</fullName>
    </submittedName>
</protein>
<comment type="caution">
    <text evidence="2">The sequence shown here is derived from an EMBL/GenBank/DDBJ whole genome shotgun (WGS) entry which is preliminary data.</text>
</comment>
<feature type="transmembrane region" description="Helical" evidence="1">
    <location>
        <begin position="50"/>
        <end position="68"/>
    </location>
</feature>
<keyword evidence="1" id="KW-1133">Transmembrane helix</keyword>
<dbReference type="EMBL" id="MU806405">
    <property type="protein sequence ID" value="KAJ3835506.1"/>
    <property type="molecule type" value="Genomic_DNA"/>
</dbReference>
<evidence type="ECO:0000256" key="1">
    <source>
        <dbReference type="SAM" id="Phobius"/>
    </source>
</evidence>
<evidence type="ECO:0000313" key="3">
    <source>
        <dbReference type="Proteomes" id="UP001163846"/>
    </source>
</evidence>
<sequence>MARFLQSSLPEPTPAAQIYPHKLMRMRGISASPRPSACCFFPCRMLNLTLRLPAFIFNYGSVFGFNMVPKSRNSLAEGAYLFLSVFHFGISTICSLLSPFTHFRRWPRLRCRNGNKLYPRCVSTMWLLLMHMLIAPKVTQNNEVMVYSAQR</sequence>
<evidence type="ECO:0000313" key="2">
    <source>
        <dbReference type="EMBL" id="KAJ3835506.1"/>
    </source>
</evidence>
<name>A0AA38P3M4_9AGAR</name>
<gene>
    <name evidence="2" type="ORF">F5878DRAFT_627745</name>
</gene>
<keyword evidence="1" id="KW-0472">Membrane</keyword>